<dbReference type="EMBL" id="AP003017">
    <property type="protein sequence ID" value="BAB54899.1"/>
    <property type="molecule type" value="Genomic_DNA"/>
</dbReference>
<gene>
    <name evidence="8" type="ordered locus">mll9722</name>
</gene>
<dbReference type="Pfam" id="PF00501">
    <property type="entry name" value="AMP-binding"/>
    <property type="match status" value="1"/>
</dbReference>
<dbReference type="GO" id="GO:0005737">
    <property type="term" value="C:cytoplasm"/>
    <property type="evidence" value="ECO:0007669"/>
    <property type="project" value="TreeGrafter"/>
</dbReference>
<accession>Q98NV6</accession>
<dbReference type="InterPro" id="IPR001031">
    <property type="entry name" value="Thioesterase"/>
</dbReference>
<feature type="compositionally biased region" description="Basic and acidic residues" evidence="3">
    <location>
        <begin position="104"/>
        <end position="113"/>
    </location>
</feature>
<dbReference type="PANTHER" id="PTHR45527:SF1">
    <property type="entry name" value="FATTY ACID SYNTHASE"/>
    <property type="match status" value="1"/>
</dbReference>
<proteinExistence type="predicted"/>
<dbReference type="InterPro" id="IPR042099">
    <property type="entry name" value="ANL_N_sf"/>
</dbReference>
<evidence type="ECO:0000256" key="2">
    <source>
        <dbReference type="ARBA" id="ARBA00022553"/>
    </source>
</evidence>
<dbReference type="PANTHER" id="PTHR45527">
    <property type="entry name" value="NONRIBOSOMAL PEPTIDE SYNTHETASE"/>
    <property type="match status" value="1"/>
</dbReference>
<evidence type="ECO:0000259" key="6">
    <source>
        <dbReference type="Pfam" id="PF00975"/>
    </source>
</evidence>
<dbReference type="eggNOG" id="COG3319">
    <property type="taxonomic scope" value="Bacteria"/>
</dbReference>
<keyword evidence="1" id="KW-0596">Phosphopantetheine</keyword>
<evidence type="ECO:0000259" key="5">
    <source>
        <dbReference type="Pfam" id="PF00550"/>
    </source>
</evidence>
<dbReference type="PROSITE" id="PS00455">
    <property type="entry name" value="AMP_BINDING"/>
    <property type="match status" value="1"/>
</dbReference>
<evidence type="ECO:0000259" key="7">
    <source>
        <dbReference type="Pfam" id="PF13193"/>
    </source>
</evidence>
<dbReference type="Gene3D" id="3.40.50.1820">
    <property type="entry name" value="alpha/beta hydrolase"/>
    <property type="match status" value="1"/>
</dbReference>
<dbReference type="Pfam" id="PF00975">
    <property type="entry name" value="Thioesterase"/>
    <property type="match status" value="1"/>
</dbReference>
<dbReference type="InterPro" id="IPR009081">
    <property type="entry name" value="PP-bd_ACP"/>
</dbReference>
<dbReference type="SUPFAM" id="SSF47336">
    <property type="entry name" value="ACP-like"/>
    <property type="match status" value="1"/>
</dbReference>
<geneLocation type="plasmid" evidence="8 9">
    <name>pMLb</name>
</geneLocation>
<evidence type="ECO:0000259" key="4">
    <source>
        <dbReference type="Pfam" id="PF00501"/>
    </source>
</evidence>
<keyword evidence="8" id="KW-0614">Plasmid</keyword>
<name>Q98NV6_RHILO</name>
<dbReference type="GO" id="GO:0043041">
    <property type="term" value="P:amino acid activation for nonribosomal peptide biosynthetic process"/>
    <property type="evidence" value="ECO:0007669"/>
    <property type="project" value="TreeGrafter"/>
</dbReference>
<feature type="domain" description="Carrier" evidence="5">
    <location>
        <begin position="661"/>
        <end position="705"/>
    </location>
</feature>
<dbReference type="KEGG" id="mlo:mll9722"/>
<evidence type="ECO:0000313" key="8">
    <source>
        <dbReference type="EMBL" id="BAB54899.1"/>
    </source>
</evidence>
<dbReference type="eggNOG" id="COG1020">
    <property type="taxonomic scope" value="Bacteria"/>
</dbReference>
<organism evidence="8 9">
    <name type="scientific">Mesorhizobium japonicum (strain LMG 29417 / CECT 9101 / MAFF 303099)</name>
    <name type="common">Mesorhizobium loti (strain MAFF 303099)</name>
    <dbReference type="NCBI Taxonomy" id="266835"/>
    <lineage>
        <taxon>Bacteria</taxon>
        <taxon>Pseudomonadati</taxon>
        <taxon>Pseudomonadota</taxon>
        <taxon>Alphaproteobacteria</taxon>
        <taxon>Hyphomicrobiales</taxon>
        <taxon>Phyllobacteriaceae</taxon>
        <taxon>Mesorhizobium</taxon>
    </lineage>
</organism>
<dbReference type="InterPro" id="IPR036736">
    <property type="entry name" value="ACP-like_sf"/>
</dbReference>
<feature type="domain" description="AMP-binding enzyme C-terminal" evidence="7">
    <location>
        <begin position="536"/>
        <end position="608"/>
    </location>
</feature>
<dbReference type="GO" id="GO:0031177">
    <property type="term" value="F:phosphopantetheine binding"/>
    <property type="evidence" value="ECO:0007669"/>
    <property type="project" value="TreeGrafter"/>
</dbReference>
<dbReference type="Gene3D" id="3.40.50.12780">
    <property type="entry name" value="N-terminal domain of ligase-like"/>
    <property type="match status" value="1"/>
</dbReference>
<dbReference type="InterPro" id="IPR006162">
    <property type="entry name" value="Ppantetheine_attach_site"/>
</dbReference>
<keyword evidence="2" id="KW-0597">Phosphoprotein</keyword>
<evidence type="ECO:0000256" key="1">
    <source>
        <dbReference type="ARBA" id="ARBA00022450"/>
    </source>
</evidence>
<feature type="domain" description="AMP-dependent synthetase/ligase" evidence="4">
    <location>
        <begin position="131"/>
        <end position="481"/>
    </location>
</feature>
<protein>
    <submittedName>
        <fullName evidence="8">Peptide synthetase homolog</fullName>
    </submittedName>
</protein>
<dbReference type="InterPro" id="IPR045851">
    <property type="entry name" value="AMP-bd_C_sf"/>
</dbReference>
<dbReference type="InterPro" id="IPR020845">
    <property type="entry name" value="AMP-binding_CS"/>
</dbReference>
<feature type="region of interest" description="Disordered" evidence="3">
    <location>
        <begin position="91"/>
        <end position="113"/>
    </location>
</feature>
<evidence type="ECO:0000313" key="9">
    <source>
        <dbReference type="Proteomes" id="UP000000552"/>
    </source>
</evidence>
<dbReference type="AlphaFoldDB" id="Q98NV6"/>
<reference evidence="8 9" key="1">
    <citation type="journal article" date="2000" name="DNA Res.">
        <title>Complete genome structure of the nitrogen-fixing symbiotic bacterium Mesorhizobium loti.</title>
        <authorList>
            <person name="Kaneko T."/>
            <person name="Nakamura Y."/>
            <person name="Sato S."/>
            <person name="Asamizu E."/>
            <person name="Kato T."/>
            <person name="Sasamoto S."/>
            <person name="Watanabe A."/>
            <person name="Idesawa K."/>
            <person name="Ishikawa A."/>
            <person name="Kawashima K."/>
            <person name="Kimura T."/>
            <person name="Kishida Y."/>
            <person name="Kiyokawa C."/>
            <person name="Kohara M."/>
            <person name="Matsumoto M."/>
            <person name="Matsuno A."/>
            <person name="Mochizuki Y."/>
            <person name="Nakayama S."/>
            <person name="Nakazaki N."/>
            <person name="Shimpo S."/>
            <person name="Sugimoto M."/>
            <person name="Takeuchi C."/>
            <person name="Yamada M."/>
            <person name="Tabata S."/>
        </authorList>
    </citation>
    <scope>NUCLEOTIDE SEQUENCE [LARGE SCALE GENOMIC DNA]</scope>
    <source>
        <strain evidence="9">LMG 29417 / CECT 9101 / MAFF 303099</strain>
        <plasmid evidence="8 9">pMLb</plasmid>
    </source>
</reference>
<dbReference type="InterPro" id="IPR025110">
    <property type="entry name" value="AMP-bd_C"/>
</dbReference>
<dbReference type="InterPro" id="IPR000873">
    <property type="entry name" value="AMP-dep_synth/lig_dom"/>
</dbReference>
<dbReference type="ESTHER" id="meslo-MLL9722">
    <property type="family name" value="Thioesterase"/>
</dbReference>
<feature type="domain" description="Thioesterase" evidence="6">
    <location>
        <begin position="727"/>
        <end position="826"/>
    </location>
</feature>
<dbReference type="Pfam" id="PF00550">
    <property type="entry name" value="PP-binding"/>
    <property type="match status" value="1"/>
</dbReference>
<dbReference type="SUPFAM" id="SSF56801">
    <property type="entry name" value="Acetyl-CoA synthetase-like"/>
    <property type="match status" value="1"/>
</dbReference>
<dbReference type="Proteomes" id="UP000000552">
    <property type="component" value="Plasmid pMLb"/>
</dbReference>
<evidence type="ECO:0000256" key="3">
    <source>
        <dbReference type="SAM" id="MobiDB-lite"/>
    </source>
</evidence>
<dbReference type="HOGENOM" id="CLU_319533_0_0_5"/>
<dbReference type="Gene3D" id="3.30.300.30">
    <property type="match status" value="1"/>
</dbReference>
<dbReference type="GO" id="GO:0044550">
    <property type="term" value="P:secondary metabolite biosynthetic process"/>
    <property type="evidence" value="ECO:0007669"/>
    <property type="project" value="TreeGrafter"/>
</dbReference>
<sequence length="977" mass="105673">MNVVRFVTLSRISHLETGTVGRSRQDSTVIIHSNDAAADAVPYDTQKLVSKMGAVLEAFEHRRSEGSPAHALPSIPGEGREQDVAIAWNSDRDHSTWRQPSARALDKDGPTSHPFERMSDSFSDAPAFEHLQRVVQKHPDKIALSDGMTSLTFLTLLHAVQNLARVIADAVSPGEAVGLLLGNAIWHPVAMLAAMHAGRPAVPLNPRDPLPRLAAIATGARLKAIVRAGTGQPDGWPDAVPLQWIDPSQGVTETAPDKSPLVSSGTSVDSPAIVLYTSGSTGTPKGVVNSQRALLQRVQQYVNAGHIGSDDVFMPLTGPATIAGCREMMTPMLCGATLYLLDVERAGIRSTREHFQKWKVTVAYIVPTLLRVLLNNSAPDAFSSLRIVRVGGERVLWSDIDLLRNAVPESCFIQISYLSTETTGAQWFLPRHYREQGATVPVGFILPGIEFAVVDENGCEAAPGLEGELLIRSRYTALGYWDGGRHVPLPASLSAPRTRVFATGDLVKVDDAGLMWIVGRKGRQIKINGRRVEPAELELVLRRAPRVQDAVAVVSDTNELVAFVVPAEDAGRDLIPELRDLVRQALPAAVHPTRLHGLAEIPRLQGGKVDGIRLRELDRALRERKGSQDAPSARLPAGSLAVEETVGTVWERILQGKGAGSSRWDEAGGDSLKLLQLVMELETALGRDLSLDAFTVDMSFADIVRAASIDETARGPLVEASDPRPVLFIVPGSIGYGPSLAAFGVEMGNVARVVAARYEDLNDLLSGQGPMARMVDAVVAQISQVQPEGNVKLIGYSLGGGVAFDVASKLVAAGRSVTFLGILDTNIGPGQHSVRETLARTAQRIRTHRVTVDRMMLRALAKIFANLGAEALLARGIDRLKWKSLARIRFILRLELEEILRMRAFGQWLGQPKTALPIIATLFRCPRTGFPSDLGWSKFFAGLNVVPIVGGHLDMLVEPHLSHNRPLIESAFLTSGR</sequence>
<dbReference type="SUPFAM" id="SSF53474">
    <property type="entry name" value="alpha/beta-Hydrolases"/>
    <property type="match status" value="1"/>
</dbReference>
<dbReference type="Pfam" id="PF13193">
    <property type="entry name" value="AMP-binding_C"/>
    <property type="match status" value="1"/>
</dbReference>
<dbReference type="InterPro" id="IPR029058">
    <property type="entry name" value="AB_hydrolase_fold"/>
</dbReference>
<dbReference type="RefSeq" id="WP_010916077.1">
    <property type="nucleotide sequence ID" value="NC_002682.1"/>
</dbReference>
<dbReference type="PROSITE" id="PS00012">
    <property type="entry name" value="PHOSPHOPANTETHEINE"/>
    <property type="match status" value="1"/>
</dbReference>